<reference evidence="1 2" key="1">
    <citation type="submission" date="2014-02" db="EMBL/GenBank/DDBJ databases">
        <authorList>
            <person name="Genoscope - CEA"/>
        </authorList>
    </citation>
    <scope>NUCLEOTIDE SEQUENCE [LARGE SCALE GENOMIC DNA]</scope>
    <source>
        <strain evidence="1 2">PCC 8005</strain>
    </source>
</reference>
<dbReference type="AlphaFoldDB" id="A0A9P1NYS1"/>
<accession>A0A9P1NYS1</accession>
<sequence>MRVGGSPRGELTGPRWELGEVRELESFQAGKLESWEVGKLESWKVGKLGSWEVGKSES</sequence>
<dbReference type="Proteomes" id="UP000032946">
    <property type="component" value="Chromosome"/>
</dbReference>
<name>A0A9P1NYS1_9CYAN</name>
<dbReference type="EMBL" id="FO818640">
    <property type="protein sequence ID" value="CDM95044.1"/>
    <property type="molecule type" value="Genomic_DNA"/>
</dbReference>
<evidence type="ECO:0000313" key="2">
    <source>
        <dbReference type="Proteomes" id="UP000032946"/>
    </source>
</evidence>
<proteinExistence type="predicted"/>
<evidence type="ECO:0000313" key="1">
    <source>
        <dbReference type="EMBL" id="CDM95044.1"/>
    </source>
</evidence>
<protein>
    <submittedName>
        <fullName evidence="1">Uncharacterized protein</fullName>
    </submittedName>
</protein>
<gene>
    <name evidence="1" type="ORF">ARTHRO_30310</name>
</gene>
<organism evidence="1 2">
    <name type="scientific">Limnospira indica PCC 8005</name>
    <dbReference type="NCBI Taxonomy" id="376219"/>
    <lineage>
        <taxon>Bacteria</taxon>
        <taxon>Bacillati</taxon>
        <taxon>Cyanobacteriota</taxon>
        <taxon>Cyanophyceae</taxon>
        <taxon>Oscillatoriophycideae</taxon>
        <taxon>Oscillatoriales</taxon>
        <taxon>Sirenicapillariaceae</taxon>
        <taxon>Limnospira</taxon>
    </lineage>
</organism>
<keyword evidence="2" id="KW-1185">Reference proteome</keyword>